<dbReference type="Proteomes" id="UP000588098">
    <property type="component" value="Unassembled WGS sequence"/>
</dbReference>
<protein>
    <submittedName>
        <fullName evidence="2">Uncharacterized protein</fullName>
    </submittedName>
</protein>
<proteinExistence type="predicted"/>
<keyword evidence="1" id="KW-0812">Transmembrane</keyword>
<sequence length="250" mass="27273">MTHTTHATSARPPTSGHRLARCRRWARTRALSLATASAAVVRTTMPPKLRRLMRHDFVLSASLLRWLARRRPHGVRDGDTAVAYAGAQSAALYGMLFVCLVETVALAYLIPWPLVHRIVLVIDVYGIVFVLGLHAACVMRPHVIGADGSLRLRYGPLVDIHIPADRISSARLHLRSPTGRLVEIGDDQTADLVVGGQTTLTVELTEPVSFLRPLGSPTSARTLRFYADDPRSALVALAALVTVKTAEAER</sequence>
<comment type="caution">
    <text evidence="2">The sequence shown here is derived from an EMBL/GenBank/DDBJ whole genome shotgun (WGS) entry which is preliminary data.</text>
</comment>
<name>A0A7W9QAG5_9ACTN</name>
<keyword evidence="1" id="KW-1133">Transmembrane helix</keyword>
<feature type="transmembrane region" description="Helical" evidence="1">
    <location>
        <begin position="118"/>
        <end position="139"/>
    </location>
</feature>
<evidence type="ECO:0000313" key="2">
    <source>
        <dbReference type="EMBL" id="MBB5936546.1"/>
    </source>
</evidence>
<keyword evidence="3" id="KW-1185">Reference proteome</keyword>
<accession>A0A7W9QAG5</accession>
<feature type="transmembrane region" description="Helical" evidence="1">
    <location>
        <begin position="90"/>
        <end position="112"/>
    </location>
</feature>
<organism evidence="2 3">
    <name type="scientific">Streptomyces zagrosensis</name>
    <dbReference type="NCBI Taxonomy" id="1042984"/>
    <lineage>
        <taxon>Bacteria</taxon>
        <taxon>Bacillati</taxon>
        <taxon>Actinomycetota</taxon>
        <taxon>Actinomycetes</taxon>
        <taxon>Kitasatosporales</taxon>
        <taxon>Streptomycetaceae</taxon>
        <taxon>Streptomyces</taxon>
    </lineage>
</organism>
<reference evidence="2 3" key="1">
    <citation type="submission" date="2020-08" db="EMBL/GenBank/DDBJ databases">
        <title>Genomic Encyclopedia of Type Strains, Phase III (KMG-III): the genomes of soil and plant-associated and newly described type strains.</title>
        <authorList>
            <person name="Whitman W."/>
        </authorList>
    </citation>
    <scope>NUCLEOTIDE SEQUENCE [LARGE SCALE GENOMIC DNA]</scope>
    <source>
        <strain evidence="2 3">CECT 8305</strain>
    </source>
</reference>
<keyword evidence="1" id="KW-0472">Membrane</keyword>
<evidence type="ECO:0000256" key="1">
    <source>
        <dbReference type="SAM" id="Phobius"/>
    </source>
</evidence>
<dbReference type="AlphaFoldDB" id="A0A7W9QAG5"/>
<evidence type="ECO:0000313" key="3">
    <source>
        <dbReference type="Proteomes" id="UP000588098"/>
    </source>
</evidence>
<dbReference type="RefSeq" id="WP_246494913.1">
    <property type="nucleotide sequence ID" value="NZ_JACHJL010000008.1"/>
</dbReference>
<dbReference type="EMBL" id="JACHJL010000008">
    <property type="protein sequence ID" value="MBB5936546.1"/>
    <property type="molecule type" value="Genomic_DNA"/>
</dbReference>
<gene>
    <name evidence="2" type="ORF">FHS42_003621</name>
</gene>